<dbReference type="InterPro" id="IPR001851">
    <property type="entry name" value="ABC_transp_permease"/>
</dbReference>
<dbReference type="GO" id="GO:0005886">
    <property type="term" value="C:plasma membrane"/>
    <property type="evidence" value="ECO:0007669"/>
    <property type="project" value="UniProtKB-SubCell"/>
</dbReference>
<feature type="transmembrane region" description="Helical" evidence="6">
    <location>
        <begin position="139"/>
        <end position="157"/>
    </location>
</feature>
<comment type="subcellular location">
    <subcellularLocation>
        <location evidence="1">Cell membrane</location>
        <topology evidence="1">Multi-pass membrane protein</topology>
    </subcellularLocation>
</comment>
<evidence type="ECO:0000256" key="3">
    <source>
        <dbReference type="ARBA" id="ARBA00022692"/>
    </source>
</evidence>
<evidence type="ECO:0008006" key="8">
    <source>
        <dbReference type="Google" id="ProtNLM"/>
    </source>
</evidence>
<organism evidence="7">
    <name type="scientific">marine metagenome</name>
    <dbReference type="NCBI Taxonomy" id="408172"/>
    <lineage>
        <taxon>unclassified sequences</taxon>
        <taxon>metagenomes</taxon>
        <taxon>ecological metagenomes</taxon>
    </lineage>
</organism>
<gene>
    <name evidence="7" type="ORF">METZ01_LOCUS214902</name>
</gene>
<keyword evidence="2" id="KW-1003">Cell membrane</keyword>
<evidence type="ECO:0000256" key="4">
    <source>
        <dbReference type="ARBA" id="ARBA00022989"/>
    </source>
</evidence>
<feature type="transmembrane region" description="Helical" evidence="6">
    <location>
        <begin position="34"/>
        <end position="53"/>
    </location>
</feature>
<protein>
    <recommendedName>
        <fullName evidence="8">ABC transporter permease</fullName>
    </recommendedName>
</protein>
<feature type="transmembrane region" description="Helical" evidence="6">
    <location>
        <begin position="59"/>
        <end position="80"/>
    </location>
</feature>
<evidence type="ECO:0000256" key="6">
    <source>
        <dbReference type="SAM" id="Phobius"/>
    </source>
</evidence>
<evidence type="ECO:0000256" key="1">
    <source>
        <dbReference type="ARBA" id="ARBA00004651"/>
    </source>
</evidence>
<proteinExistence type="predicted"/>
<dbReference type="GO" id="GO:0022857">
    <property type="term" value="F:transmembrane transporter activity"/>
    <property type="evidence" value="ECO:0007669"/>
    <property type="project" value="InterPro"/>
</dbReference>
<dbReference type="EMBL" id="UINC01049819">
    <property type="protein sequence ID" value="SVB62048.1"/>
    <property type="molecule type" value="Genomic_DNA"/>
</dbReference>
<sequence length="178" mass="18800">MNPESLAIVISYATPLVFAVIGETITEKSGVVNLSLDGSMLLSAMTGFAVSFATGNVVFGLIAGGLVSSNIALIVAFSSIRLRLNQIAVGIVLTLLAAKLAAFLGQDFVRKPGPSVQDLHIPVLGDIPGVGPILFQQNLLVYSSYILVGLSFWFIFYTRQGLNLQAVGERPEAAYARG</sequence>
<feature type="transmembrane region" description="Helical" evidence="6">
    <location>
        <begin position="87"/>
        <end position="105"/>
    </location>
</feature>
<feature type="non-terminal residue" evidence="7">
    <location>
        <position position="178"/>
    </location>
</feature>
<dbReference type="AlphaFoldDB" id="A0A382FG27"/>
<keyword evidence="5 6" id="KW-0472">Membrane</keyword>
<name>A0A382FG27_9ZZZZ</name>
<reference evidence="7" key="1">
    <citation type="submission" date="2018-05" db="EMBL/GenBank/DDBJ databases">
        <authorList>
            <person name="Lanie J.A."/>
            <person name="Ng W.-L."/>
            <person name="Kazmierczak K.M."/>
            <person name="Andrzejewski T.M."/>
            <person name="Davidsen T.M."/>
            <person name="Wayne K.J."/>
            <person name="Tettelin H."/>
            <person name="Glass J.I."/>
            <person name="Rusch D."/>
            <person name="Podicherti R."/>
            <person name="Tsui H.-C.T."/>
            <person name="Winkler M.E."/>
        </authorList>
    </citation>
    <scope>NUCLEOTIDE SEQUENCE</scope>
</reference>
<accession>A0A382FG27</accession>
<evidence type="ECO:0000313" key="7">
    <source>
        <dbReference type="EMBL" id="SVB62048.1"/>
    </source>
</evidence>
<feature type="transmembrane region" description="Helical" evidence="6">
    <location>
        <begin position="6"/>
        <end position="22"/>
    </location>
</feature>
<keyword evidence="3 6" id="KW-0812">Transmembrane</keyword>
<evidence type="ECO:0000256" key="5">
    <source>
        <dbReference type="ARBA" id="ARBA00023136"/>
    </source>
</evidence>
<dbReference type="Pfam" id="PF02653">
    <property type="entry name" value="BPD_transp_2"/>
    <property type="match status" value="1"/>
</dbReference>
<evidence type="ECO:0000256" key="2">
    <source>
        <dbReference type="ARBA" id="ARBA00022475"/>
    </source>
</evidence>
<dbReference type="PANTHER" id="PTHR43370:SF2">
    <property type="entry name" value="ABC TRANSPORTER PERMEASE PROTEIN"/>
    <property type="match status" value="1"/>
</dbReference>
<keyword evidence="4 6" id="KW-1133">Transmembrane helix</keyword>
<dbReference type="PANTHER" id="PTHR43370">
    <property type="entry name" value="SUGAR ABC TRANSPORTER INTEGRAL MEMBRANE PROTEIN-RELATED"/>
    <property type="match status" value="1"/>
</dbReference>